<evidence type="ECO:0000313" key="14">
    <source>
        <dbReference type="Proteomes" id="UP000322976"/>
    </source>
</evidence>
<dbReference type="FunFam" id="3.30.200.20:FF:000086">
    <property type="entry name" value="Phosphoribosylaminoimidazole-succinocarboxamide synthase"/>
    <property type="match status" value="1"/>
</dbReference>
<evidence type="ECO:0000256" key="3">
    <source>
        <dbReference type="ARBA" id="ARBA00012217"/>
    </source>
</evidence>
<dbReference type="NCBIfam" id="TIGR00081">
    <property type="entry name" value="purC"/>
    <property type="match status" value="1"/>
</dbReference>
<dbReference type="InterPro" id="IPR050089">
    <property type="entry name" value="SAICAR_synthetase"/>
</dbReference>
<keyword evidence="8 11" id="KW-0067">ATP-binding</keyword>
<dbReference type="EMBL" id="VTPS01000005">
    <property type="protein sequence ID" value="TZE82553.1"/>
    <property type="molecule type" value="Genomic_DNA"/>
</dbReference>
<evidence type="ECO:0000256" key="1">
    <source>
        <dbReference type="ARBA" id="ARBA00004672"/>
    </source>
</evidence>
<dbReference type="PROSITE" id="PS01057">
    <property type="entry name" value="SAICAR_SYNTHETASE_1"/>
    <property type="match status" value="1"/>
</dbReference>
<evidence type="ECO:0000256" key="10">
    <source>
        <dbReference type="ARBA" id="ARBA00048475"/>
    </source>
</evidence>
<evidence type="ECO:0000256" key="4">
    <source>
        <dbReference type="ARBA" id="ARBA00016460"/>
    </source>
</evidence>
<dbReference type="Pfam" id="PF01259">
    <property type="entry name" value="SAICAR_synt"/>
    <property type="match status" value="1"/>
</dbReference>
<comment type="similarity">
    <text evidence="2 11">Belongs to the SAICAR synthetase family.</text>
</comment>
<dbReference type="PROSITE" id="PS01058">
    <property type="entry name" value="SAICAR_SYNTHETASE_2"/>
    <property type="match status" value="1"/>
</dbReference>
<dbReference type="SUPFAM" id="SSF56104">
    <property type="entry name" value="SAICAR synthase-like"/>
    <property type="match status" value="1"/>
</dbReference>
<evidence type="ECO:0000256" key="2">
    <source>
        <dbReference type="ARBA" id="ARBA00010190"/>
    </source>
</evidence>
<keyword evidence="14" id="KW-1185">Reference proteome</keyword>
<keyword evidence="7 11" id="KW-0658">Purine biosynthesis</keyword>
<keyword evidence="5 11" id="KW-0436">Ligase</keyword>
<dbReference type="PANTHER" id="PTHR43599">
    <property type="entry name" value="MULTIFUNCTIONAL PROTEIN ADE2"/>
    <property type="match status" value="1"/>
</dbReference>
<dbReference type="UniPathway" id="UPA00074">
    <property type="reaction ID" value="UER00131"/>
</dbReference>
<dbReference type="GO" id="GO:0005524">
    <property type="term" value="F:ATP binding"/>
    <property type="evidence" value="ECO:0007669"/>
    <property type="project" value="UniProtKB-KW"/>
</dbReference>
<gene>
    <name evidence="11" type="primary">purC</name>
    <name evidence="13" type="ORF">FWJ32_04550</name>
</gene>
<evidence type="ECO:0000256" key="5">
    <source>
        <dbReference type="ARBA" id="ARBA00022598"/>
    </source>
</evidence>
<comment type="pathway">
    <text evidence="1 11">Purine metabolism; IMP biosynthesis via de novo pathway; 5-amino-1-(5-phospho-D-ribosyl)imidazole-4-carboxamide from 5-amino-1-(5-phospho-D-ribosyl)imidazole-4-carboxylate: step 1/2.</text>
</comment>
<dbReference type="AlphaFoldDB" id="A0A5D8QGA5"/>
<feature type="domain" description="SAICAR synthetase/ADE2 N-terminal" evidence="12">
    <location>
        <begin position="3"/>
        <end position="228"/>
    </location>
</feature>
<evidence type="ECO:0000256" key="6">
    <source>
        <dbReference type="ARBA" id="ARBA00022741"/>
    </source>
</evidence>
<dbReference type="HAMAP" id="MF_00137">
    <property type="entry name" value="SAICAR_synth"/>
    <property type="match status" value="1"/>
</dbReference>
<name>A0A5D8QGA5_9THEO</name>
<dbReference type="Gene3D" id="3.30.200.20">
    <property type="entry name" value="Phosphorylase Kinase, domain 1"/>
    <property type="match status" value="1"/>
</dbReference>
<dbReference type="Proteomes" id="UP000322976">
    <property type="component" value="Unassembled WGS sequence"/>
</dbReference>
<dbReference type="CDD" id="cd01415">
    <property type="entry name" value="SAICAR_synt_PurC"/>
    <property type="match status" value="1"/>
</dbReference>
<evidence type="ECO:0000256" key="8">
    <source>
        <dbReference type="ARBA" id="ARBA00022840"/>
    </source>
</evidence>
<evidence type="ECO:0000256" key="11">
    <source>
        <dbReference type="HAMAP-Rule" id="MF_00137"/>
    </source>
</evidence>
<dbReference type="FunFam" id="3.30.470.20:FF:000006">
    <property type="entry name" value="Phosphoribosylaminoimidazole-succinocarboxamide synthase"/>
    <property type="match status" value="1"/>
</dbReference>
<protein>
    <recommendedName>
        <fullName evidence="4 11">Phosphoribosylaminoimidazole-succinocarboxamide synthase</fullName>
        <ecNumber evidence="3 11">6.3.2.6</ecNumber>
    </recommendedName>
    <alternativeName>
        <fullName evidence="9 11">SAICAR synthetase</fullName>
    </alternativeName>
</protein>
<accession>A0A5D8QGA5</accession>
<organism evidence="13 14">
    <name type="scientific">Calorimonas adulescens</name>
    <dbReference type="NCBI Taxonomy" id="2606906"/>
    <lineage>
        <taxon>Bacteria</taxon>
        <taxon>Bacillati</taxon>
        <taxon>Bacillota</taxon>
        <taxon>Clostridia</taxon>
        <taxon>Thermoanaerobacterales</taxon>
        <taxon>Thermoanaerobacteraceae</taxon>
        <taxon>Calorimonas</taxon>
    </lineage>
</organism>
<dbReference type="GO" id="GO:0004639">
    <property type="term" value="F:phosphoribosylaminoimidazolesuccinocarboxamide synthase activity"/>
    <property type="evidence" value="ECO:0007669"/>
    <property type="project" value="UniProtKB-UniRule"/>
</dbReference>
<evidence type="ECO:0000256" key="9">
    <source>
        <dbReference type="ARBA" id="ARBA00030409"/>
    </source>
</evidence>
<comment type="catalytic activity">
    <reaction evidence="10 11">
        <text>5-amino-1-(5-phospho-D-ribosyl)imidazole-4-carboxylate + L-aspartate + ATP = (2S)-2-[5-amino-1-(5-phospho-beta-D-ribosyl)imidazole-4-carboxamido]succinate + ADP + phosphate + 2 H(+)</text>
        <dbReference type="Rhea" id="RHEA:22628"/>
        <dbReference type="ChEBI" id="CHEBI:15378"/>
        <dbReference type="ChEBI" id="CHEBI:29991"/>
        <dbReference type="ChEBI" id="CHEBI:30616"/>
        <dbReference type="ChEBI" id="CHEBI:43474"/>
        <dbReference type="ChEBI" id="CHEBI:58443"/>
        <dbReference type="ChEBI" id="CHEBI:77657"/>
        <dbReference type="ChEBI" id="CHEBI:456216"/>
        <dbReference type="EC" id="6.3.2.6"/>
    </reaction>
</comment>
<dbReference type="InterPro" id="IPR028923">
    <property type="entry name" value="SAICAR_synt/ADE2_N"/>
</dbReference>
<sequence>MELLYEGKAKKVYSTDNPDELMVEYKDDATAFNGVKRGTIVSKGIVNNKVSAHFFKLLEENGVATHFIRLLSGREMLVKRVEIVPVEVIVRNYSAGSIAKRLGLDEGIKFPFPVIEYSYKSDELGDPMINDDHIRALGLATDAEMAAIRGMALKVNEVLSNYLLHKDIILADFKLEFGRYHGEVILADEISPDTCRFWDKNTMEKLDKDRFRRDLGGVEEAYNEILKRLTGESVL</sequence>
<evidence type="ECO:0000259" key="12">
    <source>
        <dbReference type="Pfam" id="PF01259"/>
    </source>
</evidence>
<dbReference type="InterPro" id="IPR033934">
    <property type="entry name" value="SAICAR_synt_PurC"/>
</dbReference>
<dbReference type="InterPro" id="IPR001636">
    <property type="entry name" value="SAICAR_synth"/>
</dbReference>
<comment type="caution">
    <text evidence="13">The sequence shown here is derived from an EMBL/GenBank/DDBJ whole genome shotgun (WGS) entry which is preliminary data.</text>
</comment>
<dbReference type="RefSeq" id="WP_149544792.1">
    <property type="nucleotide sequence ID" value="NZ_VTPS01000005.1"/>
</dbReference>
<dbReference type="PANTHER" id="PTHR43599:SF3">
    <property type="entry name" value="SI:DKEY-6E2.2"/>
    <property type="match status" value="1"/>
</dbReference>
<evidence type="ECO:0000256" key="7">
    <source>
        <dbReference type="ARBA" id="ARBA00022755"/>
    </source>
</evidence>
<keyword evidence="6 11" id="KW-0547">Nucleotide-binding</keyword>
<dbReference type="InterPro" id="IPR018236">
    <property type="entry name" value="SAICAR_synthetase_CS"/>
</dbReference>
<dbReference type="GO" id="GO:0009236">
    <property type="term" value="P:cobalamin biosynthetic process"/>
    <property type="evidence" value="ECO:0007669"/>
    <property type="project" value="InterPro"/>
</dbReference>
<dbReference type="GO" id="GO:0006189">
    <property type="term" value="P:'de novo' IMP biosynthetic process"/>
    <property type="evidence" value="ECO:0007669"/>
    <property type="project" value="UniProtKB-UniRule"/>
</dbReference>
<proteinExistence type="inferred from homology"/>
<dbReference type="EC" id="6.3.2.6" evidence="3 11"/>
<reference evidence="13 14" key="1">
    <citation type="submission" date="2019-08" db="EMBL/GenBank/DDBJ databases">
        <title>Calorimonas adulescens gen. nov., sp. nov., an anaerobic thermophilic bacterium from Sakhalin hot spring.</title>
        <authorList>
            <person name="Khomyakova M.A."/>
            <person name="Merkel A.Y."/>
            <person name="Novikov A."/>
            <person name="Bonch-Osmolovskaya E.A."/>
            <person name="Slobodkin A.I."/>
        </authorList>
    </citation>
    <scope>NUCLEOTIDE SEQUENCE [LARGE SCALE GENOMIC DNA]</scope>
    <source>
        <strain evidence="13 14">A05MB</strain>
    </source>
</reference>
<evidence type="ECO:0000313" key="13">
    <source>
        <dbReference type="EMBL" id="TZE82553.1"/>
    </source>
</evidence>
<dbReference type="Gene3D" id="3.30.470.20">
    <property type="entry name" value="ATP-grasp fold, B domain"/>
    <property type="match status" value="1"/>
</dbReference>